<evidence type="ECO:0000313" key="3">
    <source>
        <dbReference type="Proteomes" id="UP000076798"/>
    </source>
</evidence>
<dbReference type="GO" id="GO:0004674">
    <property type="term" value="F:protein serine/threonine kinase activity"/>
    <property type="evidence" value="ECO:0007669"/>
    <property type="project" value="TreeGrafter"/>
</dbReference>
<dbReference type="OrthoDB" id="346907at2759"/>
<evidence type="ECO:0000259" key="1">
    <source>
        <dbReference type="PROSITE" id="PS50011"/>
    </source>
</evidence>
<dbReference type="AlphaFoldDB" id="A0A166F082"/>
<dbReference type="InterPro" id="IPR011009">
    <property type="entry name" value="Kinase-like_dom_sf"/>
</dbReference>
<dbReference type="Proteomes" id="UP000076798">
    <property type="component" value="Unassembled WGS sequence"/>
</dbReference>
<dbReference type="PANTHER" id="PTHR44329:SF261">
    <property type="entry name" value="ZINC FINGER CONTAINING PROTEIN KINASE-RELATED"/>
    <property type="match status" value="1"/>
</dbReference>
<keyword evidence="3" id="KW-1185">Reference proteome</keyword>
<dbReference type="InterPro" id="IPR001245">
    <property type="entry name" value="Ser-Thr/Tyr_kinase_cat_dom"/>
</dbReference>
<accession>A0A166F082</accession>
<keyword evidence="2" id="KW-0808">Transferase</keyword>
<gene>
    <name evidence="2" type="ORF">SISSUDRAFT_983658</name>
</gene>
<dbReference type="PANTHER" id="PTHR44329">
    <property type="entry name" value="SERINE/THREONINE-PROTEIN KINASE TNNI3K-RELATED"/>
    <property type="match status" value="1"/>
</dbReference>
<dbReference type="GO" id="GO:0005524">
    <property type="term" value="F:ATP binding"/>
    <property type="evidence" value="ECO:0007669"/>
    <property type="project" value="InterPro"/>
</dbReference>
<dbReference type="InterPro" id="IPR051681">
    <property type="entry name" value="Ser/Thr_Kinases-Pseudokinases"/>
</dbReference>
<proteinExistence type="predicted"/>
<dbReference type="PIRSF" id="PIRSF000654">
    <property type="entry name" value="Integrin-linked_kinase"/>
    <property type="match status" value="1"/>
</dbReference>
<dbReference type="PROSITE" id="PS50011">
    <property type="entry name" value="PROTEIN_KINASE_DOM"/>
    <property type="match status" value="1"/>
</dbReference>
<keyword evidence="2" id="KW-0418">Kinase</keyword>
<protein>
    <submittedName>
        <fullName evidence="2">Kinase-like protein</fullName>
    </submittedName>
</protein>
<organism evidence="2 3">
    <name type="scientific">Sistotremastrum suecicum HHB10207 ss-3</name>
    <dbReference type="NCBI Taxonomy" id="1314776"/>
    <lineage>
        <taxon>Eukaryota</taxon>
        <taxon>Fungi</taxon>
        <taxon>Dikarya</taxon>
        <taxon>Basidiomycota</taxon>
        <taxon>Agaricomycotina</taxon>
        <taxon>Agaricomycetes</taxon>
        <taxon>Sistotremastrales</taxon>
        <taxon>Sistotremastraceae</taxon>
        <taxon>Sistotremastrum</taxon>
    </lineage>
</organism>
<feature type="domain" description="Protein kinase" evidence="1">
    <location>
        <begin position="1"/>
        <end position="220"/>
    </location>
</feature>
<name>A0A166F082_9AGAM</name>
<dbReference type="SUPFAM" id="SSF56112">
    <property type="entry name" value="Protein kinase-like (PK-like)"/>
    <property type="match status" value="1"/>
</dbReference>
<dbReference type="InterPro" id="IPR008266">
    <property type="entry name" value="Tyr_kinase_AS"/>
</dbReference>
<dbReference type="PROSITE" id="PS00109">
    <property type="entry name" value="PROTEIN_KINASE_TYR"/>
    <property type="match status" value="1"/>
</dbReference>
<reference evidence="2 3" key="1">
    <citation type="journal article" date="2016" name="Mol. Biol. Evol.">
        <title>Comparative Genomics of Early-Diverging Mushroom-Forming Fungi Provides Insights into the Origins of Lignocellulose Decay Capabilities.</title>
        <authorList>
            <person name="Nagy L.G."/>
            <person name="Riley R."/>
            <person name="Tritt A."/>
            <person name="Adam C."/>
            <person name="Daum C."/>
            <person name="Floudas D."/>
            <person name="Sun H."/>
            <person name="Yadav J.S."/>
            <person name="Pangilinan J."/>
            <person name="Larsson K.H."/>
            <person name="Matsuura K."/>
            <person name="Barry K."/>
            <person name="Labutti K."/>
            <person name="Kuo R."/>
            <person name="Ohm R.A."/>
            <person name="Bhattacharya S.S."/>
            <person name="Shirouzu T."/>
            <person name="Yoshinaga Y."/>
            <person name="Martin F.M."/>
            <person name="Grigoriev I.V."/>
            <person name="Hibbett D.S."/>
        </authorList>
    </citation>
    <scope>NUCLEOTIDE SEQUENCE [LARGE SCALE GENOMIC DNA]</scope>
    <source>
        <strain evidence="2 3">HHB10207 ss-3</strain>
    </source>
</reference>
<dbReference type="InterPro" id="IPR000719">
    <property type="entry name" value="Prot_kinase_dom"/>
</dbReference>
<evidence type="ECO:0000313" key="2">
    <source>
        <dbReference type="EMBL" id="KZT40137.1"/>
    </source>
</evidence>
<dbReference type="Gene3D" id="1.10.510.10">
    <property type="entry name" value="Transferase(Phosphotransferase) domain 1"/>
    <property type="match status" value="1"/>
</dbReference>
<sequence>MTVWHQLSHQNVVPLLGFASHLDPIGALVSPWFANGNAREYVRKHDASLQFRDRLTLVRDIAEGMFYLHSLHNPIVHGDLRADNVLITDDGVACIADFGLGRAIRESVEDEGFSNNSKSNTRWSAPELLFPPDDEDPVKSTVESDVYAFACTSLEIITGKIPYAHRKNPRSIYADVFNKCMPFTRDMSADLSPALWDLFHCCWSAELRRRPSMAQILASM</sequence>
<dbReference type="EMBL" id="KV428036">
    <property type="protein sequence ID" value="KZT40137.1"/>
    <property type="molecule type" value="Genomic_DNA"/>
</dbReference>
<dbReference type="Pfam" id="PF07714">
    <property type="entry name" value="PK_Tyr_Ser-Thr"/>
    <property type="match status" value="1"/>
</dbReference>